<dbReference type="Pfam" id="PF06418">
    <property type="entry name" value="CTP_synth_N"/>
    <property type="match status" value="1"/>
</dbReference>
<feature type="region of interest" description="Disordered" evidence="1">
    <location>
        <begin position="719"/>
        <end position="749"/>
    </location>
</feature>
<feature type="region of interest" description="Disordered" evidence="1">
    <location>
        <begin position="938"/>
        <end position="1039"/>
    </location>
</feature>
<feature type="region of interest" description="Disordered" evidence="1">
    <location>
        <begin position="1052"/>
        <end position="1219"/>
    </location>
</feature>
<feature type="compositionally biased region" description="Polar residues" evidence="1">
    <location>
        <begin position="994"/>
        <end position="1004"/>
    </location>
</feature>
<feature type="region of interest" description="Disordered" evidence="1">
    <location>
        <begin position="871"/>
        <end position="904"/>
    </location>
</feature>
<evidence type="ECO:0000259" key="2">
    <source>
        <dbReference type="Pfam" id="PF06418"/>
    </source>
</evidence>
<dbReference type="InterPro" id="IPR017456">
    <property type="entry name" value="CTP_synthase_N"/>
</dbReference>
<sequence>MAGTGMAATPASPSMPSFSPASRSESFNQVPRPMKYVVITGGTISGLGKGTTISSIGVVLRSHGVRVTAIKIDPYLNIDAGTMSPFEHGEVYVLEDGGEADLDLGNYERFLDLTLTSGHSVTSGKVYDHVIKRERTGHYLGKTVQMVPHVTDCIQDWLADIARKPVDGSGHSADVCLVELGGTVGDIESAVYLEALQQFEFKVGAENFLMVHLGMLPVIGATGEQKTANVLVRLSSVIDKLALCCRPSSTSCALSRWRFAASQSSTSTGVLFSSGRFVAVLLALQHGCFLQVCTLLPAFQLFKTRCSFKMALCCLPFDLFKTWCSVQVGALLPAFQHCRTSLQVGALLPALRALQDEVLSLSRRLASGLPALQDEVLSSSTHFAAGLPALQDEDLLPALRGQPFEDKGAVREMALFFLSFEHFKTKCSLRDGALLPSSQAPQHGRSLRIGALLPSFHHFNTSALLPVLRALQDEVLSLSGRLVSGALSKWALCYRSSSISGRCFSLSRRFVASFPSLQDEVLSASSLRIGALLPSFQHFKTRTSLQLGAGAVLPALQSLQGAVLSLSRRLASGLLAFQDEVLSSSMHFAAGLPALQDKVLFKSWLGAFLLSLLKKRVRKVVYIFAVKVIKTYDAIAYASYLKICEILPLALHTEGMMEFHHEHFAATTIQRWVRSWLLIRDRRAQALPATIADLVVIEKVKKQKELEALEYVEPDPVSVGKRKSRKKREPSETSSNAFQKKPASSARSRKILFSTGSSDTFRRMARTNVLSGPGEPMKLEVVLEKDGPVFGAFVKAVKYSVLTGGLECAVVTRVVPCSLAERHGIRSGFYLIRVGRYEWPDFPGSRLVKELESGKRPLYLVLEEQQTFTPDLGDEEDQLPPQAPPPGQLEVAPPPHGEPPLRPWLHEEEAPAAPVTRPPPLNHGDSWPSEAAVLNAALESPSGQSRPSASPSRGFFRAATLPIPGNESSSDFVPPGAAPPDRKRRFPGRPRPTSAGSSQSQLRMAEARQSQELRPSSASAASGGFERRPASAGALRTRTASGETWLGALGASTAAGRSGTPPTNVHRPRSGSGVFGRQISAQSVSTTNGGQVDGRWRRTTSAGSIGSDHHLVQQPARPATAGAASSRGEGSVRVRPASAGSIGSDHHLVQQPARPATAGAASSRGERSVRVRPASAGDSGAQLRSANDDPRARRKRPSSAATPTMPTVPTASSHLSAAEVARETSDAFGRNLLGF</sequence>
<dbReference type="AlphaFoldDB" id="A0A813LJF6"/>
<gene>
    <name evidence="3" type="ORF">PGLA2088_LOCUS45897</name>
</gene>
<comment type="caution">
    <text evidence="3">The sequence shown here is derived from an EMBL/GenBank/DDBJ whole genome shotgun (WGS) entry which is preliminary data.</text>
</comment>
<feature type="compositionally biased region" description="Polar residues" evidence="1">
    <location>
        <begin position="1079"/>
        <end position="1090"/>
    </location>
</feature>
<feature type="compositionally biased region" description="Pro residues" evidence="1">
    <location>
        <begin position="881"/>
        <end position="902"/>
    </location>
</feature>
<feature type="compositionally biased region" description="Polar residues" evidence="1">
    <location>
        <begin position="941"/>
        <end position="951"/>
    </location>
</feature>
<dbReference type="InterPro" id="IPR004468">
    <property type="entry name" value="CTP_synthase"/>
</dbReference>
<organism evidence="3 4">
    <name type="scientific">Polarella glacialis</name>
    <name type="common">Dinoflagellate</name>
    <dbReference type="NCBI Taxonomy" id="89957"/>
    <lineage>
        <taxon>Eukaryota</taxon>
        <taxon>Sar</taxon>
        <taxon>Alveolata</taxon>
        <taxon>Dinophyceae</taxon>
        <taxon>Suessiales</taxon>
        <taxon>Suessiaceae</taxon>
        <taxon>Polarella</taxon>
    </lineage>
</organism>
<protein>
    <recommendedName>
        <fullName evidence="2">CTP synthase N-terminal domain-containing protein</fullName>
    </recommendedName>
</protein>
<reference evidence="3" key="1">
    <citation type="submission" date="2021-02" db="EMBL/GenBank/DDBJ databases">
        <authorList>
            <person name="Dougan E. K."/>
            <person name="Rhodes N."/>
            <person name="Thang M."/>
            <person name="Chan C."/>
        </authorList>
    </citation>
    <scope>NUCLEOTIDE SEQUENCE</scope>
</reference>
<feature type="region of interest" description="Disordered" evidence="1">
    <location>
        <begin position="1"/>
        <end position="27"/>
    </location>
</feature>
<dbReference type="GO" id="GO:0006241">
    <property type="term" value="P:CTP biosynthetic process"/>
    <property type="evidence" value="ECO:0007669"/>
    <property type="project" value="TreeGrafter"/>
</dbReference>
<dbReference type="GO" id="GO:0003883">
    <property type="term" value="F:CTP synthase activity"/>
    <property type="evidence" value="ECO:0007669"/>
    <property type="project" value="InterPro"/>
</dbReference>
<dbReference type="SUPFAM" id="SSF52540">
    <property type="entry name" value="P-loop containing nucleoside triphosphate hydrolases"/>
    <property type="match status" value="1"/>
</dbReference>
<feature type="compositionally biased region" description="Low complexity" evidence="1">
    <location>
        <begin position="7"/>
        <end position="26"/>
    </location>
</feature>
<dbReference type="SUPFAM" id="SSF50156">
    <property type="entry name" value="PDZ domain-like"/>
    <property type="match status" value="1"/>
</dbReference>
<name>A0A813LJF6_POLGL</name>
<dbReference type="GO" id="GO:0042802">
    <property type="term" value="F:identical protein binding"/>
    <property type="evidence" value="ECO:0007669"/>
    <property type="project" value="TreeGrafter"/>
</dbReference>
<dbReference type="InterPro" id="IPR027417">
    <property type="entry name" value="P-loop_NTPase"/>
</dbReference>
<dbReference type="PANTHER" id="PTHR11550:SF0">
    <property type="entry name" value="CTP SYNTHASE-RELATED"/>
    <property type="match status" value="1"/>
</dbReference>
<feature type="compositionally biased region" description="Low complexity" evidence="1">
    <location>
        <begin position="1198"/>
        <end position="1213"/>
    </location>
</feature>
<dbReference type="GO" id="GO:0019856">
    <property type="term" value="P:pyrimidine nucleobase biosynthetic process"/>
    <property type="evidence" value="ECO:0007669"/>
    <property type="project" value="TreeGrafter"/>
</dbReference>
<evidence type="ECO:0000313" key="4">
    <source>
        <dbReference type="Proteomes" id="UP000626109"/>
    </source>
</evidence>
<dbReference type="EMBL" id="CAJNNW010035950">
    <property type="protein sequence ID" value="CAE8731037.1"/>
    <property type="molecule type" value="Genomic_DNA"/>
</dbReference>
<dbReference type="Gene3D" id="3.40.50.300">
    <property type="entry name" value="P-loop containing nucleotide triphosphate hydrolases"/>
    <property type="match status" value="1"/>
</dbReference>
<accession>A0A813LJF6</accession>
<proteinExistence type="predicted"/>
<dbReference type="Proteomes" id="UP000626109">
    <property type="component" value="Unassembled WGS sequence"/>
</dbReference>
<feature type="domain" description="CTP synthase N-terminal" evidence="2">
    <location>
        <begin position="35"/>
        <end position="229"/>
    </location>
</feature>
<evidence type="ECO:0000256" key="1">
    <source>
        <dbReference type="SAM" id="MobiDB-lite"/>
    </source>
</evidence>
<evidence type="ECO:0000313" key="3">
    <source>
        <dbReference type="EMBL" id="CAE8731037.1"/>
    </source>
</evidence>
<dbReference type="InterPro" id="IPR036034">
    <property type="entry name" value="PDZ_sf"/>
</dbReference>
<dbReference type="PANTHER" id="PTHR11550">
    <property type="entry name" value="CTP SYNTHASE"/>
    <property type="match status" value="1"/>
</dbReference>